<dbReference type="EMBL" id="JASJOS010000004">
    <property type="protein sequence ID" value="MDJ1480776.1"/>
    <property type="molecule type" value="Genomic_DNA"/>
</dbReference>
<dbReference type="RefSeq" id="WP_313977723.1">
    <property type="nucleotide sequence ID" value="NZ_JASJOS010000004.1"/>
</dbReference>
<evidence type="ECO:0000256" key="11">
    <source>
        <dbReference type="PROSITE-ProRule" id="PRU01360"/>
    </source>
</evidence>
<dbReference type="InterPro" id="IPR039426">
    <property type="entry name" value="TonB-dep_rcpt-like"/>
</dbReference>
<evidence type="ECO:0000259" key="15">
    <source>
        <dbReference type="Pfam" id="PF07715"/>
    </source>
</evidence>
<keyword evidence="8 12" id="KW-0798">TonB box</keyword>
<protein>
    <submittedName>
        <fullName evidence="16">TonB-dependent receptor</fullName>
    </submittedName>
</protein>
<feature type="domain" description="TonB-dependent receptor-like beta-barrel" evidence="14">
    <location>
        <begin position="460"/>
        <end position="749"/>
    </location>
</feature>
<proteinExistence type="inferred from homology"/>
<dbReference type="SUPFAM" id="SSF56935">
    <property type="entry name" value="Porins"/>
    <property type="match status" value="1"/>
</dbReference>
<comment type="similarity">
    <text evidence="11 12">Belongs to the TonB-dependent receptor family.</text>
</comment>
<dbReference type="PANTHER" id="PTHR32552:SF81">
    <property type="entry name" value="TONB-DEPENDENT OUTER MEMBRANE RECEPTOR"/>
    <property type="match status" value="1"/>
</dbReference>
<dbReference type="PANTHER" id="PTHR32552">
    <property type="entry name" value="FERRICHROME IRON RECEPTOR-RELATED"/>
    <property type="match status" value="1"/>
</dbReference>
<keyword evidence="4" id="KW-0410">Iron transport</keyword>
<dbReference type="InterPro" id="IPR037066">
    <property type="entry name" value="Plug_dom_sf"/>
</dbReference>
<dbReference type="InterPro" id="IPR008969">
    <property type="entry name" value="CarboxyPept-like_regulatory"/>
</dbReference>
<keyword evidence="13" id="KW-0732">Signal</keyword>
<evidence type="ECO:0000256" key="3">
    <source>
        <dbReference type="ARBA" id="ARBA00022452"/>
    </source>
</evidence>
<keyword evidence="10 11" id="KW-0998">Cell outer membrane</keyword>
<sequence>MKKYYNLTISFVCCFLICFTGFAQQTIKGVVFDNQTLEPLAGATVSIPNTTTGTQTNEKGQFVLQASTEKIVISFIGYESQEIVVEGASLKVALAPMIGNLQTVVVTANREAGLRTQSPVAISKLSPTLINDTKATNLYEIINKAPGVVMLNYNNEQHAMSIRQPMTTNSYFLYMEDGIPVRPMGVFNHNALIEMNMMAISSVEIVKGPASSLYGPEAVGGALNFITQRPTAVPTARAGIQFDNYGYKRFQYSAGATTGRFGFFLGGYFARQTNSWMDRSDFEKSSVNVRAEYKLTDKTNLTGTFSYNDYYSETGGTVDSTAFYSRSYKSNNDFTYRAANAIRTRLTLEHTWNTQATTTITPYFRDNSLKQNPNYSIIWTAGSTTATGQINENAFTSYGVVAQHSQRFDFLQSKLLVGGMYDYSKNPYYAYTTQLAAQLRADGKSVEKYTLTQELPNDYLSRYKADIYNSALFAQWDFEPIQKLRLSLGARYDRMAFDYVNYLDNNATGSKSYSQFTPKLGLTYDLGKDKGIYANYSKGFSPPALTAIFRKNTNATEIQDLFYYNLKPARFDNFEIGGWAAFFQHKVYLDWAVYQMNGYNELLSIRQSNNSYDYQSAGKTLHRGIEYGLTWKPTTEWFFRFGGTNALHKFIEFELSQRETDQVKNINDKIMPQSPSWTANTEVTYKPNWLRGFRASLEWQRMSSWYMNQVNTVTYDDHTALGLKGISLFNFRTGYTWKGVEVFVNVMNLTNELYANSTSLGNSTSDRATYTAGAPRTFVMGIQYNFTGKK</sequence>
<keyword evidence="6" id="KW-0408">Iron</keyword>
<dbReference type="Pfam" id="PF00593">
    <property type="entry name" value="TonB_dep_Rec_b-barrel"/>
    <property type="match status" value="1"/>
</dbReference>
<evidence type="ECO:0000256" key="1">
    <source>
        <dbReference type="ARBA" id="ARBA00004571"/>
    </source>
</evidence>
<accession>A0AAE3QPJ9</accession>
<evidence type="ECO:0000256" key="10">
    <source>
        <dbReference type="ARBA" id="ARBA00023237"/>
    </source>
</evidence>
<evidence type="ECO:0000256" key="5">
    <source>
        <dbReference type="ARBA" id="ARBA00022692"/>
    </source>
</evidence>
<keyword evidence="5 11" id="KW-0812">Transmembrane</keyword>
<dbReference type="GO" id="GO:0006826">
    <property type="term" value="P:iron ion transport"/>
    <property type="evidence" value="ECO:0007669"/>
    <property type="project" value="UniProtKB-KW"/>
</dbReference>
<keyword evidence="2 11" id="KW-0813">Transport</keyword>
<feature type="domain" description="TonB-dependent receptor plug" evidence="15">
    <location>
        <begin position="117"/>
        <end position="222"/>
    </location>
</feature>
<evidence type="ECO:0000256" key="2">
    <source>
        <dbReference type="ARBA" id="ARBA00022448"/>
    </source>
</evidence>
<gene>
    <name evidence="16" type="ORF">QNI16_09810</name>
</gene>
<evidence type="ECO:0000256" key="7">
    <source>
        <dbReference type="ARBA" id="ARBA00023065"/>
    </source>
</evidence>
<dbReference type="PROSITE" id="PS52016">
    <property type="entry name" value="TONB_DEPENDENT_REC_3"/>
    <property type="match status" value="1"/>
</dbReference>
<keyword evidence="9 11" id="KW-0472">Membrane</keyword>
<feature type="signal peptide" evidence="13">
    <location>
        <begin position="1"/>
        <end position="23"/>
    </location>
</feature>
<evidence type="ECO:0000256" key="6">
    <source>
        <dbReference type="ARBA" id="ARBA00023004"/>
    </source>
</evidence>
<dbReference type="InterPro" id="IPR036942">
    <property type="entry name" value="Beta-barrel_TonB_sf"/>
</dbReference>
<evidence type="ECO:0000313" key="16">
    <source>
        <dbReference type="EMBL" id="MDJ1480776.1"/>
    </source>
</evidence>
<keyword evidence="7" id="KW-0406">Ion transport</keyword>
<evidence type="ECO:0000256" key="4">
    <source>
        <dbReference type="ARBA" id="ARBA00022496"/>
    </source>
</evidence>
<dbReference type="Gene3D" id="2.170.130.10">
    <property type="entry name" value="TonB-dependent receptor, plug domain"/>
    <property type="match status" value="1"/>
</dbReference>
<dbReference type="Gene3D" id="2.60.40.1120">
    <property type="entry name" value="Carboxypeptidase-like, regulatory domain"/>
    <property type="match status" value="1"/>
</dbReference>
<evidence type="ECO:0000259" key="14">
    <source>
        <dbReference type="Pfam" id="PF00593"/>
    </source>
</evidence>
<keyword evidence="16" id="KW-0675">Receptor</keyword>
<comment type="subcellular location">
    <subcellularLocation>
        <location evidence="1 11">Cell outer membrane</location>
        <topology evidence="1 11">Multi-pass membrane protein</topology>
    </subcellularLocation>
</comment>
<dbReference type="Proteomes" id="UP001241110">
    <property type="component" value="Unassembled WGS sequence"/>
</dbReference>
<dbReference type="Pfam" id="PF07715">
    <property type="entry name" value="Plug"/>
    <property type="match status" value="1"/>
</dbReference>
<evidence type="ECO:0000256" key="9">
    <source>
        <dbReference type="ARBA" id="ARBA00023136"/>
    </source>
</evidence>
<dbReference type="GO" id="GO:0009279">
    <property type="term" value="C:cell outer membrane"/>
    <property type="evidence" value="ECO:0007669"/>
    <property type="project" value="UniProtKB-SubCell"/>
</dbReference>
<dbReference type="CDD" id="cd01347">
    <property type="entry name" value="ligand_gated_channel"/>
    <property type="match status" value="1"/>
</dbReference>
<dbReference type="InterPro" id="IPR012910">
    <property type="entry name" value="Plug_dom"/>
</dbReference>
<feature type="chain" id="PRO_5041901952" evidence="13">
    <location>
        <begin position="24"/>
        <end position="790"/>
    </location>
</feature>
<evidence type="ECO:0000256" key="12">
    <source>
        <dbReference type="RuleBase" id="RU003357"/>
    </source>
</evidence>
<name>A0AAE3QPJ9_9BACT</name>
<dbReference type="InterPro" id="IPR000531">
    <property type="entry name" value="Beta-barrel_TonB"/>
</dbReference>
<evidence type="ECO:0000313" key="17">
    <source>
        <dbReference type="Proteomes" id="UP001241110"/>
    </source>
</evidence>
<dbReference type="SUPFAM" id="SSF49464">
    <property type="entry name" value="Carboxypeptidase regulatory domain-like"/>
    <property type="match status" value="1"/>
</dbReference>
<keyword evidence="3 11" id="KW-1134">Transmembrane beta strand</keyword>
<dbReference type="Pfam" id="PF13715">
    <property type="entry name" value="CarbopepD_reg_2"/>
    <property type="match status" value="1"/>
</dbReference>
<organism evidence="16 17">
    <name type="scientific">Xanthocytophaga flava</name>
    <dbReference type="NCBI Taxonomy" id="3048013"/>
    <lineage>
        <taxon>Bacteria</taxon>
        <taxon>Pseudomonadati</taxon>
        <taxon>Bacteroidota</taxon>
        <taxon>Cytophagia</taxon>
        <taxon>Cytophagales</taxon>
        <taxon>Rhodocytophagaceae</taxon>
        <taxon>Xanthocytophaga</taxon>
    </lineage>
</organism>
<dbReference type="AlphaFoldDB" id="A0AAE3QPJ9"/>
<dbReference type="Gene3D" id="2.40.170.20">
    <property type="entry name" value="TonB-dependent receptor, beta-barrel domain"/>
    <property type="match status" value="1"/>
</dbReference>
<comment type="caution">
    <text evidence="16">The sequence shown here is derived from an EMBL/GenBank/DDBJ whole genome shotgun (WGS) entry which is preliminary data.</text>
</comment>
<evidence type="ECO:0000256" key="13">
    <source>
        <dbReference type="SAM" id="SignalP"/>
    </source>
</evidence>
<evidence type="ECO:0000256" key="8">
    <source>
        <dbReference type="ARBA" id="ARBA00023077"/>
    </source>
</evidence>
<reference evidence="16" key="1">
    <citation type="submission" date="2023-05" db="EMBL/GenBank/DDBJ databases">
        <authorList>
            <person name="Zhang X."/>
        </authorList>
    </citation>
    <scope>NUCLEOTIDE SEQUENCE</scope>
    <source>
        <strain evidence="16">YF14B1</strain>
    </source>
</reference>